<evidence type="ECO:0000259" key="1">
    <source>
        <dbReference type="Pfam" id="PF13672"/>
    </source>
</evidence>
<evidence type="ECO:0000313" key="3">
    <source>
        <dbReference type="Proteomes" id="UP001214854"/>
    </source>
</evidence>
<dbReference type="InterPro" id="IPR036457">
    <property type="entry name" value="PPM-type-like_dom_sf"/>
</dbReference>
<dbReference type="Gene3D" id="3.60.40.10">
    <property type="entry name" value="PPM-type phosphatase domain"/>
    <property type="match status" value="1"/>
</dbReference>
<keyword evidence="3" id="KW-1185">Reference proteome</keyword>
<dbReference type="EMBL" id="JAQQKX010000002">
    <property type="protein sequence ID" value="MDC7682370.1"/>
    <property type="molecule type" value="Genomic_DNA"/>
</dbReference>
<comment type="caution">
    <text evidence="2">The sequence shown here is derived from an EMBL/GenBank/DDBJ whole genome shotgun (WGS) entry which is preliminary data.</text>
</comment>
<protein>
    <submittedName>
        <fullName evidence="2">Protein phosphatase 2C domain-containing protein</fullName>
    </submittedName>
</protein>
<evidence type="ECO:0000313" key="2">
    <source>
        <dbReference type="EMBL" id="MDC7682370.1"/>
    </source>
</evidence>
<dbReference type="InterPro" id="IPR001932">
    <property type="entry name" value="PPM-type_phosphatase-like_dom"/>
</dbReference>
<name>A0ABT5HRC1_9CAUL</name>
<dbReference type="Proteomes" id="UP001214854">
    <property type="component" value="Unassembled WGS sequence"/>
</dbReference>
<sequence>MKVIAQGSDRGSPQNEDMIGHSADAVWLLDGATSLGPSRFDVSEARWLVEKVSAALETASGTIEDRLRSVIAAVRAEYETFGPVAAEAYAMPSAGLCWVRQDGDRLEIATLGDVKAWLIAPDGVRRVLGGGVLEALDAQSLEVLQHVQAERGPMDLKTARVWLDPVLRDKRALMNTEAGYWVLSLDPACLKGLEITRISVAEVTHILMATDGFYDLWKTYGVPFDEVFSDLLVGEGAVLTERLRAIERADPDGVTYPRFKTHDDASFVLIDLDSGANP</sequence>
<dbReference type="Pfam" id="PF13672">
    <property type="entry name" value="PP2C_2"/>
    <property type="match status" value="1"/>
</dbReference>
<organism evidence="2 3">
    <name type="scientific">Asticcacaulis aquaticus</name>
    <dbReference type="NCBI Taxonomy" id="2984212"/>
    <lineage>
        <taxon>Bacteria</taxon>
        <taxon>Pseudomonadati</taxon>
        <taxon>Pseudomonadota</taxon>
        <taxon>Alphaproteobacteria</taxon>
        <taxon>Caulobacterales</taxon>
        <taxon>Caulobacteraceae</taxon>
        <taxon>Asticcacaulis</taxon>
    </lineage>
</organism>
<dbReference type="SUPFAM" id="SSF81606">
    <property type="entry name" value="PP2C-like"/>
    <property type="match status" value="1"/>
</dbReference>
<reference evidence="2 3" key="1">
    <citation type="submission" date="2023-01" db="EMBL/GenBank/DDBJ databases">
        <title>Novel species of the genus Asticcacaulis isolated from rivers.</title>
        <authorList>
            <person name="Lu H."/>
        </authorList>
    </citation>
    <scope>NUCLEOTIDE SEQUENCE [LARGE SCALE GENOMIC DNA]</scope>
    <source>
        <strain evidence="2 3">BYS171W</strain>
    </source>
</reference>
<feature type="domain" description="PPM-type phosphatase" evidence="1">
    <location>
        <begin position="17"/>
        <end position="231"/>
    </location>
</feature>
<proteinExistence type="predicted"/>
<accession>A0ABT5HRC1</accession>
<dbReference type="RefSeq" id="WP_272746862.1">
    <property type="nucleotide sequence ID" value="NZ_JAQQKX010000002.1"/>
</dbReference>
<gene>
    <name evidence="2" type="ORF">PQU92_03730</name>
</gene>